<protein>
    <submittedName>
        <fullName evidence="5">HK97 family phage prohead protease</fullName>
    </submittedName>
</protein>
<name>A0ABZ2C3F8_9PROT</name>
<dbReference type="InterPro" id="IPR054613">
    <property type="entry name" value="Peptidase_S78_dom"/>
</dbReference>
<evidence type="ECO:0000313" key="6">
    <source>
        <dbReference type="Proteomes" id="UP001330434"/>
    </source>
</evidence>
<reference evidence="5 6" key="1">
    <citation type="journal article" date="2024" name="Environ. Microbiol.">
        <title>Novel evolutionary insights on the interactions of the Holosporales (Alphaproteobacteria) with eukaryotic hosts from comparative genomics.</title>
        <authorList>
            <person name="Giovannini M."/>
            <person name="Petroni G."/>
            <person name="Castelli M."/>
        </authorList>
    </citation>
    <scope>NUCLEOTIDE SEQUENCE [LARGE SCALE GENOMIC DNA]</scope>
    <source>
        <strain evidence="5 6">US_Bl 15I1</strain>
    </source>
</reference>
<feature type="domain" description="Prohead serine protease" evidence="4">
    <location>
        <begin position="22"/>
        <end position="156"/>
    </location>
</feature>
<dbReference type="RefSeq" id="WP_331255777.1">
    <property type="nucleotide sequence ID" value="NZ_CP133270.1"/>
</dbReference>
<dbReference type="GO" id="GO:0006508">
    <property type="term" value="P:proteolysis"/>
    <property type="evidence" value="ECO:0007669"/>
    <property type="project" value="UniProtKB-KW"/>
</dbReference>
<dbReference type="NCBIfam" id="TIGR01543">
    <property type="entry name" value="proheadase_HK97"/>
    <property type="match status" value="1"/>
</dbReference>
<keyword evidence="6" id="KW-1185">Reference proteome</keyword>
<keyword evidence="1" id="KW-1188">Viral release from host cell</keyword>
<keyword evidence="2 5" id="KW-0645">Protease</keyword>
<sequence length="159" mass="17605">MYHKIQGKENISAAMSAGKLSETGFISGYASVFGVLDGHRDQVERGAFDKTLRSWKLMGRAPKMLWQHSPLKPIGVWTRLCEDARGLYVEGQLLLNVQQGREAYELIKHGALEGLSIGFRTIAASIDQGRKIRVLKDIDLLEVSLVTFASNTAARVGIY</sequence>
<dbReference type="GO" id="GO:0008233">
    <property type="term" value="F:peptidase activity"/>
    <property type="evidence" value="ECO:0007669"/>
    <property type="project" value="UniProtKB-KW"/>
</dbReference>
<evidence type="ECO:0000256" key="3">
    <source>
        <dbReference type="ARBA" id="ARBA00022801"/>
    </source>
</evidence>
<dbReference type="Proteomes" id="UP001330434">
    <property type="component" value="Chromosome"/>
</dbReference>
<keyword evidence="3" id="KW-0378">Hydrolase</keyword>
<proteinExistence type="predicted"/>
<organism evidence="5 6">
    <name type="scientific">Candidatus Bealeia paramacronuclearis</name>
    <dbReference type="NCBI Taxonomy" id="1921001"/>
    <lineage>
        <taxon>Bacteria</taxon>
        <taxon>Pseudomonadati</taxon>
        <taxon>Pseudomonadota</taxon>
        <taxon>Alphaproteobacteria</taxon>
        <taxon>Holosporales</taxon>
        <taxon>Holosporaceae</taxon>
        <taxon>Candidatus Bealeia</taxon>
    </lineage>
</organism>
<evidence type="ECO:0000256" key="2">
    <source>
        <dbReference type="ARBA" id="ARBA00022670"/>
    </source>
</evidence>
<dbReference type="EMBL" id="CP133270">
    <property type="protein sequence ID" value="WVX66966.1"/>
    <property type="molecule type" value="Genomic_DNA"/>
</dbReference>
<dbReference type="InterPro" id="IPR006433">
    <property type="entry name" value="Prohead_protease"/>
</dbReference>
<evidence type="ECO:0000259" key="4">
    <source>
        <dbReference type="Pfam" id="PF04586"/>
    </source>
</evidence>
<accession>A0ABZ2C3F8</accession>
<evidence type="ECO:0000256" key="1">
    <source>
        <dbReference type="ARBA" id="ARBA00022612"/>
    </source>
</evidence>
<evidence type="ECO:0000313" key="5">
    <source>
        <dbReference type="EMBL" id="WVX66966.1"/>
    </source>
</evidence>
<gene>
    <name evidence="5" type="ORF">Bealeia1_01161</name>
</gene>
<dbReference type="SUPFAM" id="SSF50789">
    <property type="entry name" value="Herpes virus serine proteinase, assemblin"/>
    <property type="match status" value="1"/>
</dbReference>
<dbReference type="Pfam" id="PF04586">
    <property type="entry name" value="Peptidase_S78"/>
    <property type="match status" value="1"/>
</dbReference>